<evidence type="ECO:0000256" key="1">
    <source>
        <dbReference type="ARBA" id="ARBA00007626"/>
    </source>
</evidence>
<dbReference type="Proteomes" id="UP001154282">
    <property type="component" value="Unassembled WGS sequence"/>
</dbReference>
<feature type="repeat" description="PPR" evidence="3">
    <location>
        <begin position="116"/>
        <end position="150"/>
    </location>
</feature>
<protein>
    <recommendedName>
        <fullName evidence="6">Pentatricopeptide repeat-containing protein</fullName>
    </recommendedName>
</protein>
<keyword evidence="5" id="KW-1185">Reference proteome</keyword>
<evidence type="ECO:0000313" key="5">
    <source>
        <dbReference type="Proteomes" id="UP001154282"/>
    </source>
</evidence>
<evidence type="ECO:0008006" key="6">
    <source>
        <dbReference type="Google" id="ProtNLM"/>
    </source>
</evidence>
<feature type="repeat" description="PPR" evidence="3">
    <location>
        <begin position="19"/>
        <end position="53"/>
    </location>
</feature>
<evidence type="ECO:0000256" key="3">
    <source>
        <dbReference type="PROSITE-ProRule" id="PRU00708"/>
    </source>
</evidence>
<dbReference type="InterPro" id="IPR011990">
    <property type="entry name" value="TPR-like_helical_dom_sf"/>
</dbReference>
<feature type="repeat" description="PPR" evidence="3">
    <location>
        <begin position="54"/>
        <end position="88"/>
    </location>
</feature>
<dbReference type="GO" id="GO:0006396">
    <property type="term" value="P:RNA processing"/>
    <property type="evidence" value="ECO:0007669"/>
    <property type="project" value="TreeGrafter"/>
</dbReference>
<dbReference type="Gene3D" id="1.25.40.10">
    <property type="entry name" value="Tetratricopeptide repeat domain"/>
    <property type="match status" value="2"/>
</dbReference>
<dbReference type="InterPro" id="IPR002885">
    <property type="entry name" value="PPR_rpt"/>
</dbReference>
<dbReference type="GO" id="GO:0003729">
    <property type="term" value="F:mRNA binding"/>
    <property type="evidence" value="ECO:0007669"/>
    <property type="project" value="TreeGrafter"/>
</dbReference>
<gene>
    <name evidence="4" type="ORF">LITE_LOCUS4347</name>
</gene>
<dbReference type="Pfam" id="PF13041">
    <property type="entry name" value="PPR_2"/>
    <property type="match status" value="2"/>
</dbReference>
<proteinExistence type="inferred from homology"/>
<dbReference type="EMBL" id="CAMGYJ010000002">
    <property type="protein sequence ID" value="CAI0384278.1"/>
    <property type="molecule type" value="Genomic_DNA"/>
</dbReference>
<sequence length="205" mass="22558">MVAAEAIYEKMGHFGCSPDVVTFTSLIDGYCRSGQVNMGLKLWDAMRARNMMPNSYTYSILINALCKENRLHEARGFLNELKSSNVVARPFMYNPVIDGFCKAGNVNEANLIVQEMEVTFTILIVGHCMKGRMADAIGILNKMLTIGCAPDSITISSLTSCLLKAGMASEAYRVKHMLVQDLNSGQSSCRKIDHLIRARDIPVAA</sequence>
<name>A0AAV0HIC2_9ROSI</name>
<dbReference type="PANTHER" id="PTHR47934:SF6">
    <property type="entry name" value="MITOCHONDRIAL GROUP I INTRON SPLICING FACTOR CCM1-RELATED"/>
    <property type="match status" value="1"/>
</dbReference>
<dbReference type="PANTHER" id="PTHR47934">
    <property type="entry name" value="PENTATRICOPEPTIDE REPEAT-CONTAINING PROTEIN PET309, MITOCHONDRIAL"/>
    <property type="match status" value="1"/>
</dbReference>
<dbReference type="AlphaFoldDB" id="A0AAV0HIC2"/>
<reference evidence="4" key="1">
    <citation type="submission" date="2022-08" db="EMBL/GenBank/DDBJ databases">
        <authorList>
            <person name="Gutierrez-Valencia J."/>
        </authorList>
    </citation>
    <scope>NUCLEOTIDE SEQUENCE</scope>
</reference>
<evidence type="ECO:0000256" key="2">
    <source>
        <dbReference type="ARBA" id="ARBA00022737"/>
    </source>
</evidence>
<dbReference type="GO" id="GO:0007005">
    <property type="term" value="P:mitochondrion organization"/>
    <property type="evidence" value="ECO:0007669"/>
    <property type="project" value="TreeGrafter"/>
</dbReference>
<comment type="caution">
    <text evidence="4">The sequence shown here is derived from an EMBL/GenBank/DDBJ whole genome shotgun (WGS) entry which is preliminary data.</text>
</comment>
<evidence type="ECO:0000313" key="4">
    <source>
        <dbReference type="EMBL" id="CAI0384278.1"/>
    </source>
</evidence>
<dbReference type="NCBIfam" id="TIGR00756">
    <property type="entry name" value="PPR"/>
    <property type="match status" value="4"/>
</dbReference>
<comment type="similarity">
    <text evidence="1">Belongs to the PPR family. P subfamily.</text>
</comment>
<dbReference type="Pfam" id="PF12854">
    <property type="entry name" value="PPR_1"/>
    <property type="match status" value="1"/>
</dbReference>
<organism evidence="4 5">
    <name type="scientific">Linum tenue</name>
    <dbReference type="NCBI Taxonomy" id="586396"/>
    <lineage>
        <taxon>Eukaryota</taxon>
        <taxon>Viridiplantae</taxon>
        <taxon>Streptophyta</taxon>
        <taxon>Embryophyta</taxon>
        <taxon>Tracheophyta</taxon>
        <taxon>Spermatophyta</taxon>
        <taxon>Magnoliopsida</taxon>
        <taxon>eudicotyledons</taxon>
        <taxon>Gunneridae</taxon>
        <taxon>Pentapetalae</taxon>
        <taxon>rosids</taxon>
        <taxon>fabids</taxon>
        <taxon>Malpighiales</taxon>
        <taxon>Linaceae</taxon>
        <taxon>Linum</taxon>
    </lineage>
</organism>
<accession>A0AAV0HIC2</accession>
<dbReference type="PROSITE" id="PS51375">
    <property type="entry name" value="PPR"/>
    <property type="match status" value="3"/>
</dbReference>
<dbReference type="GO" id="GO:0005739">
    <property type="term" value="C:mitochondrion"/>
    <property type="evidence" value="ECO:0007669"/>
    <property type="project" value="TreeGrafter"/>
</dbReference>
<keyword evidence="2" id="KW-0677">Repeat</keyword>
<dbReference type="InterPro" id="IPR051114">
    <property type="entry name" value="Mito_RNA_Proc_CCM1"/>
</dbReference>